<sequence length="362" mass="38950">MGGGEPARRGGPRVGGHRERGRADDRTRAEGHPGDRQRPRRLRRPRGAHPVLRERLQHGRALAGAAPGERGRQMRRALPRARPRRGEARRVAALRDLQRRAEGGAGRPHPDRLAARFRRKEHGGLELPRRSARSLALNGKGAAGTVGHLNLWHINKAITLLGSTAFVLPVAGILIVMLWRRHSAVTAARWLAILAMLMGSVALLKILGHACGFRLFDDRLTSPSGHAALAAAVYGAIGVTAARSLDGWRRGVIVLGALGLVGAVAASRILLRYHSVTEVVVGLGLGGLAVAAFAQSFHRLTPSRLNLNPLVLALVVLFGVATYALGDRTNAEPMLKHFAYLLREESPVCGPAPPLNSLLERL</sequence>
<evidence type="ECO:0000259" key="3">
    <source>
        <dbReference type="Pfam" id="PF01569"/>
    </source>
</evidence>
<proteinExistence type="predicted"/>
<organism evidence="4 5">
    <name type="scientific">Roseomonas genomospecies 6</name>
    <dbReference type="NCBI Taxonomy" id="214106"/>
    <lineage>
        <taxon>Bacteria</taxon>
        <taxon>Pseudomonadati</taxon>
        <taxon>Pseudomonadota</taxon>
        <taxon>Alphaproteobacteria</taxon>
        <taxon>Acetobacterales</taxon>
        <taxon>Roseomonadaceae</taxon>
        <taxon>Roseomonas</taxon>
    </lineage>
</organism>
<keyword evidence="5" id="KW-1185">Reference proteome</keyword>
<dbReference type="Proteomes" id="UP000480854">
    <property type="component" value="Unassembled WGS sequence"/>
</dbReference>
<dbReference type="SUPFAM" id="SSF48317">
    <property type="entry name" value="Acid phosphatase/Vanadium-dependent haloperoxidase"/>
    <property type="match status" value="1"/>
</dbReference>
<protein>
    <submittedName>
        <fullName evidence="4">Phosphatase PAP2 family protein</fullName>
    </submittedName>
</protein>
<dbReference type="AlphaFoldDB" id="A0A9W7U026"/>
<comment type="caution">
    <text evidence="4">The sequence shown here is derived from an EMBL/GenBank/DDBJ whole genome shotgun (WGS) entry which is preliminary data.</text>
</comment>
<feature type="transmembrane region" description="Helical" evidence="2">
    <location>
        <begin position="191"/>
        <end position="215"/>
    </location>
</feature>
<feature type="transmembrane region" description="Helical" evidence="2">
    <location>
        <begin position="158"/>
        <end position="179"/>
    </location>
</feature>
<evidence type="ECO:0000313" key="5">
    <source>
        <dbReference type="Proteomes" id="UP000480854"/>
    </source>
</evidence>
<reference evidence="4 5" key="1">
    <citation type="submission" date="2018-07" db="EMBL/GenBank/DDBJ databases">
        <title>Genome sequence of Azospirillum sp. ATCC 49961.</title>
        <authorList>
            <person name="Sant'Anna F.H."/>
            <person name="Baldani J.I."/>
            <person name="Zilli J.E."/>
            <person name="Reis V.M."/>
            <person name="Hartmann A."/>
            <person name="Cruz L."/>
            <person name="de Souza E.M."/>
            <person name="de Oliveira Pedrosa F."/>
            <person name="Passaglia L.M.P."/>
        </authorList>
    </citation>
    <scope>NUCLEOTIDE SEQUENCE [LARGE SCALE GENOMIC DNA]</scope>
    <source>
        <strain evidence="4 5">ATCC 49961</strain>
    </source>
</reference>
<dbReference type="InterPro" id="IPR000326">
    <property type="entry name" value="PAP2/HPO"/>
</dbReference>
<feature type="transmembrane region" description="Helical" evidence="2">
    <location>
        <begin position="227"/>
        <end position="245"/>
    </location>
</feature>
<feature type="region of interest" description="Disordered" evidence="1">
    <location>
        <begin position="1"/>
        <end position="90"/>
    </location>
</feature>
<feature type="domain" description="Phosphatidic acid phosphatase type 2/haloperoxidase" evidence="3">
    <location>
        <begin position="221"/>
        <end position="299"/>
    </location>
</feature>
<feature type="transmembrane region" description="Helical" evidence="2">
    <location>
        <begin position="309"/>
        <end position="326"/>
    </location>
</feature>
<dbReference type="Gene3D" id="1.20.144.10">
    <property type="entry name" value="Phosphatidic acid phosphatase type 2/haloperoxidase"/>
    <property type="match status" value="1"/>
</dbReference>
<feature type="compositionally biased region" description="Basic residues" evidence="1">
    <location>
        <begin position="38"/>
        <end position="47"/>
    </location>
</feature>
<feature type="transmembrane region" description="Helical" evidence="2">
    <location>
        <begin position="278"/>
        <end position="297"/>
    </location>
</feature>
<gene>
    <name evidence="4" type="ORF">DS843_03950</name>
</gene>
<dbReference type="OrthoDB" id="7303474at2"/>
<dbReference type="Pfam" id="PF01569">
    <property type="entry name" value="PAP2"/>
    <property type="match status" value="1"/>
</dbReference>
<keyword evidence="2" id="KW-1133">Transmembrane helix</keyword>
<evidence type="ECO:0000313" key="4">
    <source>
        <dbReference type="EMBL" id="KAA0683542.1"/>
    </source>
</evidence>
<accession>A0A9W7U026</accession>
<evidence type="ECO:0000256" key="1">
    <source>
        <dbReference type="SAM" id="MobiDB-lite"/>
    </source>
</evidence>
<feature type="compositionally biased region" description="Basic residues" evidence="1">
    <location>
        <begin position="73"/>
        <end position="83"/>
    </location>
</feature>
<dbReference type="InterPro" id="IPR036938">
    <property type="entry name" value="PAP2/HPO_sf"/>
</dbReference>
<feature type="compositionally biased region" description="Basic and acidic residues" evidence="1">
    <location>
        <begin position="16"/>
        <end position="37"/>
    </location>
</feature>
<feature type="transmembrane region" description="Helical" evidence="2">
    <location>
        <begin position="251"/>
        <end position="271"/>
    </location>
</feature>
<keyword evidence="2" id="KW-0812">Transmembrane</keyword>
<evidence type="ECO:0000256" key="2">
    <source>
        <dbReference type="SAM" id="Phobius"/>
    </source>
</evidence>
<name>A0A9W7U026_9PROT</name>
<dbReference type="EMBL" id="QOKW01000002">
    <property type="protein sequence ID" value="KAA0683542.1"/>
    <property type="molecule type" value="Genomic_DNA"/>
</dbReference>
<keyword evidence="2" id="KW-0472">Membrane</keyword>